<keyword evidence="3" id="KW-1185">Reference proteome</keyword>
<protein>
    <submittedName>
        <fullName evidence="2">Gliding motility-associated C-terminal domain-containing protein</fullName>
    </submittedName>
</protein>
<evidence type="ECO:0000313" key="3">
    <source>
        <dbReference type="Proteomes" id="UP001403385"/>
    </source>
</evidence>
<reference evidence="2 3" key="1">
    <citation type="submission" date="2024-04" db="EMBL/GenBank/DDBJ databases">
        <title>Novel genus in family Flammeovirgaceae.</title>
        <authorList>
            <person name="Nguyen T.H."/>
            <person name="Vuong T.Q."/>
            <person name="Le H."/>
            <person name="Kim S.-G."/>
        </authorList>
    </citation>
    <scope>NUCLEOTIDE SEQUENCE [LARGE SCALE GENOMIC DNA]</scope>
    <source>
        <strain evidence="2 3">JCM 23209</strain>
    </source>
</reference>
<feature type="chain" id="PRO_5043421019" evidence="1">
    <location>
        <begin position="23"/>
        <end position="619"/>
    </location>
</feature>
<dbReference type="Gene3D" id="2.60.40.10">
    <property type="entry name" value="Immunoglobulins"/>
    <property type="match status" value="2"/>
</dbReference>
<feature type="signal peptide" evidence="1">
    <location>
        <begin position="1"/>
        <end position="22"/>
    </location>
</feature>
<dbReference type="Proteomes" id="UP001403385">
    <property type="component" value="Unassembled WGS sequence"/>
</dbReference>
<dbReference type="AlphaFoldDB" id="A0AAW9S8M9"/>
<dbReference type="RefSeq" id="WP_346821496.1">
    <property type="nucleotide sequence ID" value="NZ_JBDKWZ010000006.1"/>
</dbReference>
<dbReference type="InterPro" id="IPR026341">
    <property type="entry name" value="T9SS_type_B"/>
</dbReference>
<comment type="caution">
    <text evidence="2">The sequence shown here is derived from an EMBL/GenBank/DDBJ whole genome shotgun (WGS) entry which is preliminary data.</text>
</comment>
<evidence type="ECO:0000313" key="2">
    <source>
        <dbReference type="EMBL" id="MEN7548719.1"/>
    </source>
</evidence>
<name>A0AAW9S8M9_9BACT</name>
<sequence>MMMRVLFLTLFFSVYTLSLTLAQEACFKVNVQKGCEPLTVVVTNCSTADLDNITYDYGAGEGEIPDTEYTYEEPGVYTITQYVGGNNTDTKSLTIDVKAPQEIYFQMRLCQGKKVNVLLDDTYYDQYRIAYGDGTVVEVNSGEQPGTHTYSTEGEKRITVQGLFEGTASCGSTEKSMEVYEILPVPEIHRLEALSENGLRLGYTTVPGLVFALQEKVGSGTYQTLRTLSESGSSGAVTLNDKFTGQKTYCYRLQVLDPCTDQQVTTSEELCSVGFELSSKDRINTLEWQAYPGAQRYEIYRDEALLARLENANQYNDEEVLCGKTYTYFLKVVLENAEVISLKKSIETAKGNPPAPVNQAYASVTEDGKIKVSWEEDSSPSAEEKKVNIYWNNVLQETVTINGSNSISVDANAPGSYCFEIFQLDGCGQESEKVSACAAYLQGQKSGGDTRLSWTAFQGWDGTFAHYLEVYDEQGSLWRTEGPFSSGALQFTDPESNLEASFHKYRLRIENTAGSGTAYSNWVEIQEPVNLKVPEAFSPNGDGLNDTFVLFAKHFQAIHLRIYDRWGNEVFASSELENQWDGNHTNGQPLPQGGYTYLIQGIDTAGKGFSRKGMVMIVR</sequence>
<keyword evidence="1" id="KW-0732">Signal</keyword>
<dbReference type="NCBIfam" id="TIGR04131">
    <property type="entry name" value="Bac_Flav_CTERM"/>
    <property type="match status" value="1"/>
</dbReference>
<dbReference type="SUPFAM" id="SSF49299">
    <property type="entry name" value="PKD domain"/>
    <property type="match status" value="1"/>
</dbReference>
<gene>
    <name evidence="2" type="ORF">AAG747_12415</name>
</gene>
<dbReference type="InterPro" id="IPR035986">
    <property type="entry name" value="PKD_dom_sf"/>
</dbReference>
<accession>A0AAW9S8M9</accession>
<dbReference type="Pfam" id="PF13585">
    <property type="entry name" value="CHU_C"/>
    <property type="match status" value="1"/>
</dbReference>
<organism evidence="2 3">
    <name type="scientific">Rapidithrix thailandica</name>
    <dbReference type="NCBI Taxonomy" id="413964"/>
    <lineage>
        <taxon>Bacteria</taxon>
        <taxon>Pseudomonadati</taxon>
        <taxon>Bacteroidota</taxon>
        <taxon>Cytophagia</taxon>
        <taxon>Cytophagales</taxon>
        <taxon>Flammeovirgaceae</taxon>
        <taxon>Rapidithrix</taxon>
    </lineage>
</organism>
<dbReference type="EMBL" id="JBDKWZ010000006">
    <property type="protein sequence ID" value="MEN7548719.1"/>
    <property type="molecule type" value="Genomic_DNA"/>
</dbReference>
<dbReference type="InterPro" id="IPR013783">
    <property type="entry name" value="Ig-like_fold"/>
</dbReference>
<evidence type="ECO:0000256" key="1">
    <source>
        <dbReference type="SAM" id="SignalP"/>
    </source>
</evidence>
<proteinExistence type="predicted"/>